<proteinExistence type="predicted"/>
<dbReference type="InterPro" id="IPR016024">
    <property type="entry name" value="ARM-type_fold"/>
</dbReference>
<evidence type="ECO:0000313" key="1">
    <source>
        <dbReference type="EMBL" id="KGM06008.1"/>
    </source>
</evidence>
<dbReference type="SUPFAM" id="SSF48371">
    <property type="entry name" value="ARM repeat"/>
    <property type="match status" value="1"/>
</dbReference>
<dbReference type="STRING" id="392484.LP43_2323"/>
<dbReference type="RefSeq" id="WP_036315515.1">
    <property type="nucleotide sequence ID" value="NZ_JRQD01000006.1"/>
</dbReference>
<dbReference type="InterPro" id="IPR014825">
    <property type="entry name" value="DNA_alkylation"/>
</dbReference>
<evidence type="ECO:0000313" key="2">
    <source>
        <dbReference type="Proteomes" id="UP000029999"/>
    </source>
</evidence>
<dbReference type="Gene3D" id="1.25.40.290">
    <property type="entry name" value="ARM repeat domains"/>
    <property type="match status" value="1"/>
</dbReference>
<protein>
    <submittedName>
        <fullName evidence="1">DNA alkylation repair enzyme</fullName>
    </submittedName>
</protein>
<sequence>MAEQALLKEQLNITAIAELSERIIEVYPEFDGQAFAEKASTGLTQLELKARVSHIIDALAAFLPQDFCQTARIIEQLADNWNQQNAERNWTSYAAWPVIDYVSVYGLAHPQRAFSILEKLTPLFTAEFAIRPFVEQHFDLSYQQMLRWAEHEHEHVRRLASEGLRPRLPWAAHISTLRADPSPLWPLLNKLKADPSGYVRRSVANNLNDISKDHPEQVLAVCNNWQQDHNKDTDWVIRHGLRTLVKSGVKAVYPLLGFTEHPQLSDINLTLAVTKLAVGQSLEFKLDLVSEQFQHVVIDYRIGFARATGQQGYKVFKWKNTKLEPHQPMQLKKTHSFKPISTRRYYPGTHTIEVLLNGSIVAQATFELTTG</sequence>
<dbReference type="Pfam" id="PF08713">
    <property type="entry name" value="DNA_alkylation"/>
    <property type="match status" value="1"/>
</dbReference>
<accession>A0A0A0BBM2</accession>
<dbReference type="AlphaFoldDB" id="A0A0A0BBM2"/>
<name>A0A0A0BBM2_9GAMM</name>
<gene>
    <name evidence="1" type="ORF">LP43_2323</name>
</gene>
<reference evidence="1 2" key="1">
    <citation type="submission" date="2014-09" db="EMBL/GenBank/DDBJ databases">
        <authorList>
            <person name="Grob C."/>
            <person name="Taubert M."/>
            <person name="Howat A.M."/>
            <person name="Burns O.J."/>
            <person name="Dixon J.L."/>
            <person name="Chen Y."/>
            <person name="Murrell J.C."/>
        </authorList>
    </citation>
    <scope>NUCLEOTIDE SEQUENCE [LARGE SCALE GENOMIC DNA]</scope>
    <source>
        <strain evidence="1">L4</strain>
    </source>
</reference>
<dbReference type="EMBL" id="JRQD01000006">
    <property type="protein sequence ID" value="KGM06008.1"/>
    <property type="molecule type" value="Genomic_DNA"/>
</dbReference>
<dbReference type="Proteomes" id="UP000029999">
    <property type="component" value="Unassembled WGS sequence"/>
</dbReference>
<organism evidence="1 2">
    <name type="scientific">Methylophaga thiooxydans</name>
    <dbReference type="NCBI Taxonomy" id="392484"/>
    <lineage>
        <taxon>Bacteria</taxon>
        <taxon>Pseudomonadati</taxon>
        <taxon>Pseudomonadota</taxon>
        <taxon>Gammaproteobacteria</taxon>
        <taxon>Thiotrichales</taxon>
        <taxon>Piscirickettsiaceae</taxon>
        <taxon>Methylophaga</taxon>
    </lineage>
</organism>
<comment type="caution">
    <text evidence="1">The sequence shown here is derived from an EMBL/GenBank/DDBJ whole genome shotgun (WGS) entry which is preliminary data.</text>
</comment>